<dbReference type="OrthoDB" id="9815825at2"/>
<dbReference type="InterPro" id="IPR055170">
    <property type="entry name" value="GFO_IDH_MocA-like_dom"/>
</dbReference>
<organism evidence="3 4">
    <name type="scientific">Oceanobacillus bengalensis</name>
    <dbReference type="NCBI Taxonomy" id="1435466"/>
    <lineage>
        <taxon>Bacteria</taxon>
        <taxon>Bacillati</taxon>
        <taxon>Bacillota</taxon>
        <taxon>Bacilli</taxon>
        <taxon>Bacillales</taxon>
        <taxon>Bacillaceae</taxon>
        <taxon>Oceanobacillus</taxon>
    </lineage>
</organism>
<dbReference type="EMBL" id="RBZO01000012">
    <property type="protein sequence ID" value="RKQ15695.1"/>
    <property type="molecule type" value="Genomic_DNA"/>
</dbReference>
<sequence length="305" mass="33681">MCKLVKIAVLGKGPARKEHLKTWSAISGVEVVGEKENLSLQEALSLDVDVVDLCLPLDQRADYIRRASKKGLHIICEAPIAQSVEEAESIVKACSQNQTNLYLGNSHRFHPAYVNAREQLEDGSLGNPGVLRITHSIPRPEKEADLFLQVGNADFDWLVWALGDVERVTAKRVQKKRQDGSLLEFALVTLRMENQAIAHVELSWSTEKVEQTFELTGEYGMLTYNGKESNPIQVELTSGNLDVEEGLFVKNPLRREMEAIINSLNSEGSVPFTPVDAMKAMKIAEAAKHSVAIGEPVSLKRGALL</sequence>
<reference evidence="3 4" key="1">
    <citation type="journal article" date="2015" name="Antonie Van Leeuwenhoek">
        <title>Oceanobacillus bengalensis sp. nov., a bacterium isolated from seawater of the Bay of Bengal.</title>
        <authorList>
            <person name="Yongchang O."/>
            <person name="Xiang W."/>
            <person name="Wang G."/>
        </authorList>
    </citation>
    <scope>NUCLEOTIDE SEQUENCE [LARGE SCALE GENOMIC DNA]</scope>
    <source>
        <strain evidence="3 4">MCCC 1K00260</strain>
    </source>
</reference>
<feature type="domain" description="GFO/IDH/MocA-like oxidoreductase" evidence="2">
    <location>
        <begin position="114"/>
        <end position="222"/>
    </location>
</feature>
<dbReference type="Gene3D" id="3.30.360.10">
    <property type="entry name" value="Dihydrodipicolinate Reductase, domain 2"/>
    <property type="match status" value="1"/>
</dbReference>
<dbReference type="Pfam" id="PF22725">
    <property type="entry name" value="GFO_IDH_MocA_C3"/>
    <property type="match status" value="1"/>
</dbReference>
<dbReference type="GO" id="GO:0000166">
    <property type="term" value="F:nucleotide binding"/>
    <property type="evidence" value="ECO:0007669"/>
    <property type="project" value="InterPro"/>
</dbReference>
<dbReference type="PANTHER" id="PTHR43377">
    <property type="entry name" value="BILIVERDIN REDUCTASE A"/>
    <property type="match status" value="1"/>
</dbReference>
<dbReference type="AlphaFoldDB" id="A0A494Z091"/>
<dbReference type="SUPFAM" id="SSF51735">
    <property type="entry name" value="NAD(P)-binding Rossmann-fold domains"/>
    <property type="match status" value="1"/>
</dbReference>
<feature type="domain" description="Gfo/Idh/MocA-like oxidoreductase N-terminal" evidence="1">
    <location>
        <begin position="8"/>
        <end position="102"/>
    </location>
</feature>
<dbReference type="InterPro" id="IPR036291">
    <property type="entry name" value="NAD(P)-bd_dom_sf"/>
</dbReference>
<keyword evidence="4" id="KW-1185">Reference proteome</keyword>
<dbReference type="PANTHER" id="PTHR43377:SF1">
    <property type="entry name" value="BILIVERDIN REDUCTASE A"/>
    <property type="match status" value="1"/>
</dbReference>
<dbReference type="InterPro" id="IPR051450">
    <property type="entry name" value="Gfo/Idh/MocA_Oxidoreductases"/>
</dbReference>
<dbReference type="InterPro" id="IPR000683">
    <property type="entry name" value="Gfo/Idh/MocA-like_OxRdtase_N"/>
</dbReference>
<proteinExistence type="predicted"/>
<gene>
    <name evidence="3" type="ORF">D8M05_09310</name>
</gene>
<accession>A0A494Z091</accession>
<comment type="caution">
    <text evidence="3">The sequence shown here is derived from an EMBL/GenBank/DDBJ whole genome shotgun (WGS) entry which is preliminary data.</text>
</comment>
<dbReference type="Gene3D" id="3.40.50.720">
    <property type="entry name" value="NAD(P)-binding Rossmann-like Domain"/>
    <property type="match status" value="1"/>
</dbReference>
<protein>
    <submittedName>
        <fullName evidence="3">Gfo/Idh/MocA family oxidoreductase</fullName>
    </submittedName>
</protein>
<evidence type="ECO:0000259" key="1">
    <source>
        <dbReference type="Pfam" id="PF01408"/>
    </source>
</evidence>
<evidence type="ECO:0000313" key="4">
    <source>
        <dbReference type="Proteomes" id="UP000281813"/>
    </source>
</evidence>
<evidence type="ECO:0000259" key="2">
    <source>
        <dbReference type="Pfam" id="PF22725"/>
    </source>
</evidence>
<dbReference type="Proteomes" id="UP000281813">
    <property type="component" value="Unassembled WGS sequence"/>
</dbReference>
<evidence type="ECO:0000313" key="3">
    <source>
        <dbReference type="EMBL" id="RKQ15695.1"/>
    </source>
</evidence>
<dbReference type="Pfam" id="PF01408">
    <property type="entry name" value="GFO_IDH_MocA"/>
    <property type="match status" value="1"/>
</dbReference>
<name>A0A494Z091_9BACI</name>
<dbReference type="SUPFAM" id="SSF55347">
    <property type="entry name" value="Glyceraldehyde-3-phosphate dehydrogenase-like, C-terminal domain"/>
    <property type="match status" value="1"/>
</dbReference>